<evidence type="ECO:0000313" key="2">
    <source>
        <dbReference type="Proteomes" id="UP000649617"/>
    </source>
</evidence>
<dbReference type="AlphaFoldDB" id="A0A812SGZ5"/>
<feature type="non-terminal residue" evidence="1">
    <location>
        <position position="1"/>
    </location>
</feature>
<evidence type="ECO:0000313" key="1">
    <source>
        <dbReference type="EMBL" id="CAE7475178.1"/>
    </source>
</evidence>
<keyword evidence="2" id="KW-1185">Reference proteome</keyword>
<sequence length="119" mass="12400">VHMAGLSPSGGGYHVKLCELLGPEPDATCMPAEKVSLLPTFLSTEWPAGSADEHPIPQGVLRENPVAERVLRPNPVAEGVLREPSTAPLMRQAAHTLPPGVAQHGAAAQPLFPPAPPAQ</sequence>
<organism evidence="1 2">
    <name type="scientific">Symbiodinium pilosum</name>
    <name type="common">Dinoflagellate</name>
    <dbReference type="NCBI Taxonomy" id="2952"/>
    <lineage>
        <taxon>Eukaryota</taxon>
        <taxon>Sar</taxon>
        <taxon>Alveolata</taxon>
        <taxon>Dinophyceae</taxon>
        <taxon>Suessiales</taxon>
        <taxon>Symbiodiniaceae</taxon>
        <taxon>Symbiodinium</taxon>
    </lineage>
</organism>
<name>A0A812SGZ5_SYMPI</name>
<proteinExistence type="predicted"/>
<dbReference type="Proteomes" id="UP000649617">
    <property type="component" value="Unassembled WGS sequence"/>
</dbReference>
<feature type="non-terminal residue" evidence="1">
    <location>
        <position position="119"/>
    </location>
</feature>
<accession>A0A812SGZ5</accession>
<reference evidence="1" key="1">
    <citation type="submission" date="2021-02" db="EMBL/GenBank/DDBJ databases">
        <authorList>
            <person name="Dougan E. K."/>
            <person name="Rhodes N."/>
            <person name="Thang M."/>
            <person name="Chan C."/>
        </authorList>
    </citation>
    <scope>NUCLEOTIDE SEQUENCE</scope>
</reference>
<dbReference type="OrthoDB" id="10525374at2759"/>
<comment type="caution">
    <text evidence="1">The sequence shown here is derived from an EMBL/GenBank/DDBJ whole genome shotgun (WGS) entry which is preliminary data.</text>
</comment>
<dbReference type="EMBL" id="CAJNIZ010024247">
    <property type="protein sequence ID" value="CAE7475178.1"/>
    <property type="molecule type" value="Genomic_DNA"/>
</dbReference>
<protein>
    <submittedName>
        <fullName evidence="1">CDKN3 protein</fullName>
    </submittedName>
</protein>
<gene>
    <name evidence="1" type="primary">CDKN3</name>
    <name evidence="1" type="ORF">SPIL2461_LOCUS12075</name>
</gene>